<name>A0A9D6V5J3_9BACT</name>
<dbReference type="EMBL" id="JACRDE010000435">
    <property type="protein sequence ID" value="MBI5251118.1"/>
    <property type="molecule type" value="Genomic_DNA"/>
</dbReference>
<dbReference type="GO" id="GO:0006508">
    <property type="term" value="P:proteolysis"/>
    <property type="evidence" value="ECO:0007669"/>
    <property type="project" value="InterPro"/>
</dbReference>
<sequence>MRSSAHYHRSETTSGQLKAVFLLAVFLIVAVFACSTARASENQESSSDYKAIGRVRDNLPNSSESGSGDLYVIAVGVSKYKNPKIPGLKLSARDASDFAGLLKTNDKVFRKTLAHLLVDEQATKTEVEKLLYYELLKAGKKDTVVLFFSGHGASDPKKPGDFFFLTHDADPDFLEATAIKMNNLSFLDRLESRRVLVIADACHAGGFSKTTTKSIQSPIDKFVQDFGSSEGRIILSSSRSEEYSQEKQGWGNSVFTSFLLKGLRGEADQDRNGVVGVRELYEYIYDQTRKETEGGQNPQFEGRFSGTFPVSMVSKLDKPLELKVWFVAQDARCKSPECIDPKPGAPQCSDAHCGDTTISNGCTMYAGQNYQIGFRPLERSFVYVFQVGANGGVYKLFPGKEYLAPNNPIENPVSPDRIYWIPSKDAWLHHDDQAGQEKIFVVASRSRNTQLEALYKDIDGLRAQDDSSSLKQAEKSFQEAMERTMAPAKSIRRKREGEPQTDPVSPALKPTSFERFASIIESSSLDAVESVWYLLKRK</sequence>
<feature type="domain" description="Peptidase C14 caspase" evidence="2">
    <location>
        <begin position="73"/>
        <end position="302"/>
    </location>
</feature>
<feature type="compositionally biased region" description="Basic and acidic residues" evidence="1">
    <location>
        <begin position="472"/>
        <end position="482"/>
    </location>
</feature>
<dbReference type="Pfam" id="PF00656">
    <property type="entry name" value="Peptidase_C14"/>
    <property type="match status" value="1"/>
</dbReference>
<dbReference type="InterPro" id="IPR011600">
    <property type="entry name" value="Pept_C14_caspase"/>
</dbReference>
<organism evidence="4 5">
    <name type="scientific">Desulfomonile tiedjei</name>
    <dbReference type="NCBI Taxonomy" id="2358"/>
    <lineage>
        <taxon>Bacteria</taxon>
        <taxon>Pseudomonadati</taxon>
        <taxon>Thermodesulfobacteriota</taxon>
        <taxon>Desulfomonilia</taxon>
        <taxon>Desulfomonilales</taxon>
        <taxon>Desulfomonilaceae</taxon>
        <taxon>Desulfomonile</taxon>
    </lineage>
</organism>
<evidence type="ECO:0000259" key="3">
    <source>
        <dbReference type="Pfam" id="PF14326"/>
    </source>
</evidence>
<proteinExistence type="predicted"/>
<dbReference type="InterPro" id="IPR025493">
    <property type="entry name" value="DUF4384"/>
</dbReference>
<evidence type="ECO:0000313" key="5">
    <source>
        <dbReference type="Proteomes" id="UP000807825"/>
    </source>
</evidence>
<comment type="caution">
    <text evidence="4">The sequence shown here is derived from an EMBL/GenBank/DDBJ whole genome shotgun (WGS) entry which is preliminary data.</text>
</comment>
<dbReference type="Proteomes" id="UP000807825">
    <property type="component" value="Unassembled WGS sequence"/>
</dbReference>
<reference evidence="4" key="1">
    <citation type="submission" date="2020-07" db="EMBL/GenBank/DDBJ databases">
        <title>Huge and variable diversity of episymbiotic CPR bacteria and DPANN archaea in groundwater ecosystems.</title>
        <authorList>
            <person name="He C.Y."/>
            <person name="Keren R."/>
            <person name="Whittaker M."/>
            <person name="Farag I.F."/>
            <person name="Doudna J."/>
            <person name="Cate J.H.D."/>
            <person name="Banfield J.F."/>
        </authorList>
    </citation>
    <scope>NUCLEOTIDE SEQUENCE</scope>
    <source>
        <strain evidence="4">NC_groundwater_1664_Pr3_B-0.1um_52_9</strain>
    </source>
</reference>
<dbReference type="GO" id="GO:0004197">
    <property type="term" value="F:cysteine-type endopeptidase activity"/>
    <property type="evidence" value="ECO:0007669"/>
    <property type="project" value="InterPro"/>
</dbReference>
<feature type="region of interest" description="Disordered" evidence="1">
    <location>
        <begin position="465"/>
        <end position="509"/>
    </location>
</feature>
<evidence type="ECO:0000256" key="1">
    <source>
        <dbReference type="SAM" id="MobiDB-lite"/>
    </source>
</evidence>
<dbReference type="InterPro" id="IPR029030">
    <property type="entry name" value="Caspase-like_dom_sf"/>
</dbReference>
<gene>
    <name evidence="4" type="ORF">HY912_16640</name>
</gene>
<dbReference type="SUPFAM" id="SSF52129">
    <property type="entry name" value="Caspase-like"/>
    <property type="match status" value="1"/>
</dbReference>
<accession>A0A9D6V5J3</accession>
<dbReference type="PROSITE" id="PS51257">
    <property type="entry name" value="PROKAR_LIPOPROTEIN"/>
    <property type="match status" value="1"/>
</dbReference>
<dbReference type="Gene3D" id="3.40.50.1460">
    <property type="match status" value="1"/>
</dbReference>
<evidence type="ECO:0000313" key="4">
    <source>
        <dbReference type="EMBL" id="MBI5251118.1"/>
    </source>
</evidence>
<protein>
    <submittedName>
        <fullName evidence="4">Caspase family protein</fullName>
    </submittedName>
</protein>
<evidence type="ECO:0000259" key="2">
    <source>
        <dbReference type="Pfam" id="PF00656"/>
    </source>
</evidence>
<dbReference type="AlphaFoldDB" id="A0A9D6V5J3"/>
<dbReference type="PROSITE" id="PS00018">
    <property type="entry name" value="EF_HAND_1"/>
    <property type="match status" value="1"/>
</dbReference>
<dbReference type="Pfam" id="PF14326">
    <property type="entry name" value="DUF4384"/>
    <property type="match status" value="1"/>
</dbReference>
<dbReference type="InterPro" id="IPR018247">
    <property type="entry name" value="EF_Hand_1_Ca_BS"/>
</dbReference>
<feature type="domain" description="DUF4384" evidence="3">
    <location>
        <begin position="366"/>
        <end position="446"/>
    </location>
</feature>